<sequence>MALTFGLIFAWSSKRRMQMTAAKLTKFINTLVKIATLGKKRRVIKAEEKSKSFLLICRTIFKIWQIIQNF</sequence>
<proteinExistence type="predicted"/>
<evidence type="ECO:0000313" key="2">
    <source>
        <dbReference type="Proteomes" id="UP000679129"/>
    </source>
</evidence>
<keyword evidence="2" id="KW-1185">Reference proteome</keyword>
<gene>
    <name evidence="1" type="ORF">KOY48_01630</name>
</gene>
<evidence type="ECO:0000313" key="1">
    <source>
        <dbReference type="EMBL" id="QWQ32537.1"/>
    </source>
</evidence>
<organism evidence="1 2">
    <name type="scientific">Candidatus Minimicrobia naudis</name>
    <dbReference type="NCBI Taxonomy" id="2841263"/>
    <lineage>
        <taxon>Bacteria</taxon>
        <taxon>Candidatus Saccharimonadota</taxon>
        <taxon>Candidatus Saccharimonadota incertae sedis</taxon>
        <taxon>Candidatus Minimicrobia</taxon>
    </lineage>
</organism>
<dbReference type="AlphaFoldDB" id="A0A8F1MD02"/>
<dbReference type="KEGG" id="mnd:KOY48_01630"/>
<dbReference type="Proteomes" id="UP000679129">
    <property type="component" value="Chromosome"/>
</dbReference>
<accession>A0A8F1MD02</accession>
<name>A0A8F1MD02_9BACT</name>
<dbReference type="EMBL" id="CP076460">
    <property type="protein sequence ID" value="QWQ32537.1"/>
    <property type="molecule type" value="Genomic_DNA"/>
</dbReference>
<protein>
    <submittedName>
        <fullName evidence="1">Uncharacterized protein</fullName>
    </submittedName>
</protein>
<reference evidence="1" key="1">
    <citation type="submission" date="2021-06" db="EMBL/GenBank/DDBJ databases">
        <title>An adapted protocol for Saccharibacteria cultivation: two new species join this phylum of Candidate Phyla Radiations.</title>
        <authorList>
            <person name="Ibrahim A."/>
            <person name="Maatouk M."/>
            <person name="Zgheib R."/>
            <person name="Haddad G."/>
            <person name="Bou Khalil J."/>
            <person name="Raoult D."/>
            <person name="Bittar F."/>
        </authorList>
    </citation>
    <scope>NUCLEOTIDE SEQUENCE</scope>
    <source>
        <strain evidence="1">IHU1</strain>
    </source>
</reference>